<keyword evidence="2" id="KW-1185">Reference proteome</keyword>
<accession>A0AAV9DKC7</accession>
<dbReference type="EMBL" id="JAUJYO010000012">
    <property type="protein sequence ID" value="KAK1301284.1"/>
    <property type="molecule type" value="Genomic_DNA"/>
</dbReference>
<sequence length="65" mass="7415">MMIRHKAVQMSVWENPGCTESLTNLAHQVGSMKDLLFGLILFLVTRRAFGKIPDAQNHLQTLHIR</sequence>
<comment type="caution">
    <text evidence="1">The sequence shown here is derived from an EMBL/GenBank/DDBJ whole genome shotgun (WGS) entry which is preliminary data.</text>
</comment>
<dbReference type="Proteomes" id="UP001180020">
    <property type="component" value="Unassembled WGS sequence"/>
</dbReference>
<reference evidence="1" key="1">
    <citation type="journal article" date="2023" name="Nat. Commun.">
        <title>Diploid and tetraploid genomes of Acorus and the evolution of monocots.</title>
        <authorList>
            <person name="Ma L."/>
            <person name="Liu K.W."/>
            <person name="Li Z."/>
            <person name="Hsiao Y.Y."/>
            <person name="Qi Y."/>
            <person name="Fu T."/>
            <person name="Tang G.D."/>
            <person name="Zhang D."/>
            <person name="Sun W.H."/>
            <person name="Liu D.K."/>
            <person name="Li Y."/>
            <person name="Chen G.Z."/>
            <person name="Liu X.D."/>
            <person name="Liao X.Y."/>
            <person name="Jiang Y.T."/>
            <person name="Yu X."/>
            <person name="Hao Y."/>
            <person name="Huang J."/>
            <person name="Zhao X.W."/>
            <person name="Ke S."/>
            <person name="Chen Y.Y."/>
            <person name="Wu W.L."/>
            <person name="Hsu J.L."/>
            <person name="Lin Y.F."/>
            <person name="Huang M.D."/>
            <person name="Li C.Y."/>
            <person name="Huang L."/>
            <person name="Wang Z.W."/>
            <person name="Zhao X."/>
            <person name="Zhong W.Y."/>
            <person name="Peng D.H."/>
            <person name="Ahmad S."/>
            <person name="Lan S."/>
            <person name="Zhang J.S."/>
            <person name="Tsai W.C."/>
            <person name="Van de Peer Y."/>
            <person name="Liu Z.J."/>
        </authorList>
    </citation>
    <scope>NUCLEOTIDE SEQUENCE</scope>
    <source>
        <strain evidence="1">CP</strain>
    </source>
</reference>
<dbReference type="AlphaFoldDB" id="A0AAV9DKC7"/>
<proteinExistence type="predicted"/>
<evidence type="ECO:0000313" key="1">
    <source>
        <dbReference type="EMBL" id="KAK1301284.1"/>
    </source>
</evidence>
<name>A0AAV9DKC7_ACOCL</name>
<evidence type="ECO:0000313" key="2">
    <source>
        <dbReference type="Proteomes" id="UP001180020"/>
    </source>
</evidence>
<organism evidence="1 2">
    <name type="scientific">Acorus calamus</name>
    <name type="common">Sweet flag</name>
    <dbReference type="NCBI Taxonomy" id="4465"/>
    <lineage>
        <taxon>Eukaryota</taxon>
        <taxon>Viridiplantae</taxon>
        <taxon>Streptophyta</taxon>
        <taxon>Embryophyta</taxon>
        <taxon>Tracheophyta</taxon>
        <taxon>Spermatophyta</taxon>
        <taxon>Magnoliopsida</taxon>
        <taxon>Liliopsida</taxon>
        <taxon>Acoraceae</taxon>
        <taxon>Acorus</taxon>
    </lineage>
</organism>
<reference evidence="1" key="2">
    <citation type="submission" date="2023-06" db="EMBL/GenBank/DDBJ databases">
        <authorList>
            <person name="Ma L."/>
            <person name="Liu K.-W."/>
            <person name="Li Z."/>
            <person name="Hsiao Y.-Y."/>
            <person name="Qi Y."/>
            <person name="Fu T."/>
            <person name="Tang G."/>
            <person name="Zhang D."/>
            <person name="Sun W.-H."/>
            <person name="Liu D.-K."/>
            <person name="Li Y."/>
            <person name="Chen G.-Z."/>
            <person name="Liu X.-D."/>
            <person name="Liao X.-Y."/>
            <person name="Jiang Y.-T."/>
            <person name="Yu X."/>
            <person name="Hao Y."/>
            <person name="Huang J."/>
            <person name="Zhao X.-W."/>
            <person name="Ke S."/>
            <person name="Chen Y.-Y."/>
            <person name="Wu W.-L."/>
            <person name="Hsu J.-L."/>
            <person name="Lin Y.-F."/>
            <person name="Huang M.-D."/>
            <person name="Li C.-Y."/>
            <person name="Huang L."/>
            <person name="Wang Z.-W."/>
            <person name="Zhao X."/>
            <person name="Zhong W.-Y."/>
            <person name="Peng D.-H."/>
            <person name="Ahmad S."/>
            <person name="Lan S."/>
            <person name="Zhang J.-S."/>
            <person name="Tsai W.-C."/>
            <person name="Van De Peer Y."/>
            <person name="Liu Z.-J."/>
        </authorList>
    </citation>
    <scope>NUCLEOTIDE SEQUENCE</scope>
    <source>
        <strain evidence="1">CP</strain>
        <tissue evidence="1">Leaves</tissue>
    </source>
</reference>
<protein>
    <submittedName>
        <fullName evidence="1">Uncharacterized protein</fullName>
    </submittedName>
</protein>
<gene>
    <name evidence="1" type="ORF">QJS10_CPB12g01623</name>
</gene>